<evidence type="ECO:0000256" key="1">
    <source>
        <dbReference type="SAM" id="MobiDB-lite"/>
    </source>
</evidence>
<feature type="region of interest" description="Disordered" evidence="1">
    <location>
        <begin position="662"/>
        <end position="681"/>
    </location>
</feature>
<feature type="compositionally biased region" description="Polar residues" evidence="1">
    <location>
        <begin position="2206"/>
        <end position="2215"/>
    </location>
</feature>
<feature type="compositionally biased region" description="Basic and acidic residues" evidence="1">
    <location>
        <begin position="1891"/>
        <end position="1901"/>
    </location>
</feature>
<feature type="compositionally biased region" description="Basic and acidic residues" evidence="1">
    <location>
        <begin position="1909"/>
        <end position="1918"/>
    </location>
</feature>
<feature type="compositionally biased region" description="Polar residues" evidence="1">
    <location>
        <begin position="1147"/>
        <end position="1157"/>
    </location>
</feature>
<reference evidence="2" key="1">
    <citation type="submission" date="2021-12" db="EMBL/GenBank/DDBJ databases">
        <authorList>
            <person name="King R."/>
        </authorList>
    </citation>
    <scope>NUCLEOTIDE SEQUENCE</scope>
</reference>
<organism evidence="2 3">
    <name type="scientific">Bemisia tabaci</name>
    <name type="common">Sweetpotato whitefly</name>
    <name type="synonym">Aleurodes tabaci</name>
    <dbReference type="NCBI Taxonomy" id="7038"/>
    <lineage>
        <taxon>Eukaryota</taxon>
        <taxon>Metazoa</taxon>
        <taxon>Ecdysozoa</taxon>
        <taxon>Arthropoda</taxon>
        <taxon>Hexapoda</taxon>
        <taxon>Insecta</taxon>
        <taxon>Pterygota</taxon>
        <taxon>Neoptera</taxon>
        <taxon>Paraneoptera</taxon>
        <taxon>Hemiptera</taxon>
        <taxon>Sternorrhyncha</taxon>
        <taxon>Aleyrodoidea</taxon>
        <taxon>Aleyrodidae</taxon>
        <taxon>Aleyrodinae</taxon>
        <taxon>Bemisia</taxon>
    </lineage>
</organism>
<evidence type="ECO:0000313" key="2">
    <source>
        <dbReference type="EMBL" id="CAH0390746.1"/>
    </source>
</evidence>
<feature type="compositionally biased region" description="Polar residues" evidence="1">
    <location>
        <begin position="1768"/>
        <end position="1779"/>
    </location>
</feature>
<protein>
    <submittedName>
        <fullName evidence="2">Uncharacterized protein</fullName>
    </submittedName>
</protein>
<gene>
    <name evidence="2" type="ORF">BEMITA_LOCUS9442</name>
</gene>
<feature type="compositionally biased region" description="Polar residues" evidence="1">
    <location>
        <begin position="2065"/>
        <end position="2083"/>
    </location>
</feature>
<feature type="compositionally biased region" description="Basic and acidic residues" evidence="1">
    <location>
        <begin position="883"/>
        <end position="908"/>
    </location>
</feature>
<feature type="compositionally biased region" description="Low complexity" evidence="1">
    <location>
        <begin position="2150"/>
        <end position="2160"/>
    </location>
</feature>
<feature type="compositionally biased region" description="Polar residues" evidence="1">
    <location>
        <begin position="1805"/>
        <end position="1818"/>
    </location>
</feature>
<feature type="compositionally biased region" description="Basic residues" evidence="1">
    <location>
        <begin position="1781"/>
        <end position="1792"/>
    </location>
</feature>
<proteinExistence type="predicted"/>
<feature type="compositionally biased region" description="Basic and acidic residues" evidence="1">
    <location>
        <begin position="1125"/>
        <end position="1145"/>
    </location>
</feature>
<feature type="compositionally biased region" description="Low complexity" evidence="1">
    <location>
        <begin position="774"/>
        <end position="787"/>
    </location>
</feature>
<accession>A0A9P0AE22</accession>
<feature type="compositionally biased region" description="Polar residues" evidence="1">
    <location>
        <begin position="935"/>
        <end position="948"/>
    </location>
</feature>
<feature type="region of interest" description="Disordered" evidence="1">
    <location>
        <begin position="415"/>
        <end position="443"/>
    </location>
</feature>
<feature type="compositionally biased region" description="Polar residues" evidence="1">
    <location>
        <begin position="558"/>
        <end position="583"/>
    </location>
</feature>
<feature type="region of interest" description="Disordered" evidence="1">
    <location>
        <begin position="317"/>
        <end position="397"/>
    </location>
</feature>
<feature type="region of interest" description="Disordered" evidence="1">
    <location>
        <begin position="1880"/>
        <end position="2088"/>
    </location>
</feature>
<feature type="compositionally biased region" description="Polar residues" evidence="1">
    <location>
        <begin position="757"/>
        <end position="770"/>
    </location>
</feature>
<feature type="compositionally biased region" description="Polar residues" evidence="1">
    <location>
        <begin position="353"/>
        <end position="366"/>
    </location>
</feature>
<name>A0A9P0AE22_BEMTA</name>
<feature type="region of interest" description="Disordered" evidence="1">
    <location>
        <begin position="717"/>
        <end position="841"/>
    </location>
</feature>
<feature type="compositionally biased region" description="Low complexity" evidence="1">
    <location>
        <begin position="261"/>
        <end position="270"/>
    </location>
</feature>
<feature type="compositionally biased region" description="Polar residues" evidence="1">
    <location>
        <begin position="1015"/>
        <end position="1024"/>
    </location>
</feature>
<dbReference type="Proteomes" id="UP001152759">
    <property type="component" value="Chromosome 5"/>
</dbReference>
<feature type="compositionally biased region" description="Polar residues" evidence="1">
    <location>
        <begin position="2009"/>
        <end position="2024"/>
    </location>
</feature>
<feature type="region of interest" description="Disordered" evidence="1">
    <location>
        <begin position="558"/>
        <end position="610"/>
    </location>
</feature>
<feature type="compositionally biased region" description="Basic residues" evidence="1">
    <location>
        <begin position="1974"/>
        <end position="1994"/>
    </location>
</feature>
<feature type="region of interest" description="Disordered" evidence="1">
    <location>
        <begin position="1768"/>
        <end position="1818"/>
    </location>
</feature>
<feature type="compositionally biased region" description="Basic and acidic residues" evidence="1">
    <location>
        <begin position="2195"/>
        <end position="2205"/>
    </location>
</feature>
<feature type="compositionally biased region" description="Polar residues" evidence="1">
    <location>
        <begin position="1943"/>
        <end position="1969"/>
    </location>
</feature>
<keyword evidence="3" id="KW-1185">Reference proteome</keyword>
<feature type="region of interest" description="Disordered" evidence="1">
    <location>
        <begin position="1603"/>
        <end position="1624"/>
    </location>
</feature>
<evidence type="ECO:0000313" key="3">
    <source>
        <dbReference type="Proteomes" id="UP001152759"/>
    </source>
</evidence>
<feature type="compositionally biased region" description="Polar residues" evidence="1">
    <location>
        <begin position="811"/>
        <end position="827"/>
    </location>
</feature>
<feature type="compositionally biased region" description="Basic and acidic residues" evidence="1">
    <location>
        <begin position="584"/>
        <end position="600"/>
    </location>
</feature>
<feature type="region of interest" description="Disordered" evidence="1">
    <location>
        <begin position="883"/>
        <end position="909"/>
    </location>
</feature>
<feature type="compositionally biased region" description="Low complexity" evidence="1">
    <location>
        <begin position="1880"/>
        <end position="1889"/>
    </location>
</feature>
<feature type="compositionally biased region" description="Low complexity" evidence="1">
    <location>
        <begin position="367"/>
        <end position="383"/>
    </location>
</feature>
<feature type="region of interest" description="Disordered" evidence="1">
    <location>
        <begin position="261"/>
        <end position="287"/>
    </location>
</feature>
<feature type="compositionally biased region" description="Low complexity" evidence="1">
    <location>
        <begin position="734"/>
        <end position="756"/>
    </location>
</feature>
<feature type="compositionally biased region" description="Polar residues" evidence="1">
    <location>
        <begin position="318"/>
        <end position="331"/>
    </location>
</feature>
<dbReference type="EMBL" id="OU963866">
    <property type="protein sequence ID" value="CAH0390746.1"/>
    <property type="molecule type" value="Genomic_DNA"/>
</dbReference>
<sequence length="2246" mass="244293">MKKVSYPGQLIQNARLDFSHNPSDEIIRHTRDTLSDKESSMKKLDETKGFKKQDLSELKGKIRPRRAIDDDEAVVTTQMSDAKVNVTVMLHAVNETKIQSESEKNAPAVIVEQEMHPANDMKSGVTPITGGEISSVTEMKTDVVATTEPELHSTILEKTERAVSAQQEMQMNDDLEKAAAVTTEQVMHSSSDMKNEMAANVESGIQEKSEATVVPEGSTQSGNVMTNGVDVTTEKEMRLIEETKNETVSMIAPEMRMVNETGSEGTSTTEQQIPSESEKVNGASSTSELVMNDEVVTANPSVTSSENEMKIAEAKMQATDNSTQNGSSDGSPTARPEISTQDLSSKSLEEVTTENSAKLSTESVEMTSSSASDISTTILSSSAPNDESSANREVTEQSLAKIDSVSKVATLSPLMDSSSVETDSSNVNVSSTERSIQATTQDKSISTSKTFPIDFSKVKKSKYLDVKEEVESKVAVVYAKPASAEEEKINEELKKKLDSMIRSSLNTTDGPSHDDDRHHIQHIPLGKRLIIYKKIKPSDKKAIKELIYDSLQTANQTDRASGALNETVSSAAPPADNSTNTVKEATEASKVSETKSNPEKDSDDTLEAAQSSQVPVYVLSPGAANSSPAEAVEEEHSAKIDFVKKGSGAPFNFASRFSPPSVGVKVTDTPHTSTEHTNRPTANRGRIKFQESIMNDQLKEKKAAAERGHVSSTIDTVSTDISVNHPTRKNFDRPSVGSVISSSNSPVESNPQVNPPTNSNSRLVIQTQSILKKPVPSSASPSTDSSPILNHHNAGSNTPSGVSAVHAAKNQFEQSPSQPAVHTTDSSGKFEFQNKPPTTPEVKHYLINHSKAEQGDGTAKYEFIGQTESNLKGDAVVFPNSVEHESKPNQNQTKEEKTLYSQSTEKDGTVQLIENQAAIYQERAQEGDSSPVPPTQSESSQVTNTVAPSSHVAGDKTHHSAGSVEKDKAASSRRPDYQSIRRPEIEPPTHAADSEKPSKFASPSRIRGGPKKQNGLKSDPSNDSQPDEKVVEQVSPKPARFGNRHRFGSREPSKHISSSNEQVEGHQSRFGAKRPAQKDSEEEQQAPSTRHPEQESGTEAAIQTKFERRKHGGFKRGPSTQSPVNEREDAAVRPSRVRGEKHERPTFTPSRKMQTSILVADSDSAVEASDIDETFDDNKEEIIFAETNSRGALAVPLREGVAFNQNSFQPPQQFATGFAPIQRPQTPADTSPDRIPGPAVQNFGPAVQSFRPTVQSFGPAVQAVQPIGKIQTPASTSPDRIPGPAFQGRGPSVQTPPVVQTPRPVVPQTPQPTFHVPGNAVQIPGPAVQNSGSLLNALGNALRIGGASQSARPIFNIPENPGVVPANANRAPIFAPNTVGNAARFPVNVPQSSAFSTPENAARVPVSKGQDSERPAVSQQYFNTVPSASLQKPQNLRNLNNNNIIQQPSTLRPTFPPNVNIQDAINPKFSQNIRPTASTFQNTDLRLQQNILGTNSVFNSNAANNQQRVITQNSQLSNSQFDSSRIPANQLLNPGTRFEVQQQANQKYFPNPGSVFNIPLLQPSVPLATTTPAPAVAPSSLGVLQRMPGYIMQQFRNLFSSQQENQVQTEKAPEAQEVEPAQEQPTRFTIPLARRPVAFGGQRQDASLINSIRNDKNYETTNSQSVLKALEALKLQSQTQQPAQISQQDRTAADKIRESQLLETLNQQLLGNGKQQAGAFPKRIVIPNSAPAGTIEPSNVGRKTVSPSGSALDILKSQFSQTEAEFAQLAQSEGISNPQAGRKRPQSLKNRRPTQTFNSRKEQSPIENIQANRVTQDLSTETAIRPETTNNPSLTALEVLKLQSLQEAQSPQRAEFQEHVAKVEKTISPSVSAFEILQSQFSQTSQPQQNEDSKKNDEAIRVDSNVESDQVKKEEQHEAVQGQEQTSTAGRQQVQKGGRRQFPSRSRVISDQVSRQEVSTGNENVQRTQEGVYKRKKTQRVRTGGQRKKFKPRPRPQAVGAETQALRENFSQENSNAAETSSSPVPKRLEVPGSSPVAPSQAGNLREGATSAELSPNPSEAVAESRNQQADTTSKTQASNQYAEQMVEQMGVSVEPDQVLLINDGYPPIRSMFNSAPLYAPNGEKRAKFSPSSKLKERNHQQSVSDEQSAETSTSSAESTVPNLSEVPVFPSRATQPNSRPRIVPVRRRLNSRGEIQRSPEKNGESTRIVSTESPENPPRVKKSDADSMNERFVSAMYSLSQFLRS</sequence>
<feature type="region of interest" description="Disordered" evidence="1">
    <location>
        <begin position="922"/>
        <end position="1161"/>
    </location>
</feature>
<feature type="compositionally biased region" description="Basic and acidic residues" evidence="1">
    <location>
        <begin position="953"/>
        <end position="998"/>
    </location>
</feature>
<feature type="region of interest" description="Disordered" evidence="1">
    <location>
        <begin position="2106"/>
        <end position="2227"/>
    </location>
</feature>